<evidence type="ECO:0000259" key="5">
    <source>
        <dbReference type="PROSITE" id="PS51462"/>
    </source>
</evidence>
<comment type="caution">
    <text evidence="6">The sequence shown here is derived from an EMBL/GenBank/DDBJ whole genome shotgun (WGS) entry which is preliminary data.</text>
</comment>
<evidence type="ECO:0000256" key="4">
    <source>
        <dbReference type="RuleBase" id="RU003476"/>
    </source>
</evidence>
<evidence type="ECO:0000313" key="6">
    <source>
        <dbReference type="EMBL" id="MBB6035769.1"/>
    </source>
</evidence>
<dbReference type="PROSITE" id="PS51462">
    <property type="entry name" value="NUDIX"/>
    <property type="match status" value="1"/>
</dbReference>
<organism evidence="6 7">
    <name type="scientific">Phytomonospora endophytica</name>
    <dbReference type="NCBI Taxonomy" id="714109"/>
    <lineage>
        <taxon>Bacteria</taxon>
        <taxon>Bacillati</taxon>
        <taxon>Actinomycetota</taxon>
        <taxon>Actinomycetes</taxon>
        <taxon>Micromonosporales</taxon>
        <taxon>Micromonosporaceae</taxon>
        <taxon>Phytomonospora</taxon>
    </lineage>
</organism>
<dbReference type="AlphaFoldDB" id="A0A841FTB0"/>
<dbReference type="InterPro" id="IPR015797">
    <property type="entry name" value="NUDIX_hydrolase-like_dom_sf"/>
</dbReference>
<dbReference type="GO" id="GO:0016787">
    <property type="term" value="F:hydrolase activity"/>
    <property type="evidence" value="ECO:0007669"/>
    <property type="project" value="UniProtKB-KW"/>
</dbReference>
<dbReference type="EMBL" id="JACHGT010000007">
    <property type="protein sequence ID" value="MBB6035769.1"/>
    <property type="molecule type" value="Genomic_DNA"/>
</dbReference>
<dbReference type="RefSeq" id="WP_184788617.1">
    <property type="nucleotide sequence ID" value="NZ_BONT01000075.1"/>
</dbReference>
<reference evidence="6 7" key="1">
    <citation type="submission" date="2020-08" db="EMBL/GenBank/DDBJ databases">
        <title>Genomic Encyclopedia of Type Strains, Phase IV (KMG-IV): sequencing the most valuable type-strain genomes for metagenomic binning, comparative biology and taxonomic classification.</title>
        <authorList>
            <person name="Goeker M."/>
        </authorList>
    </citation>
    <scope>NUCLEOTIDE SEQUENCE [LARGE SCALE GENOMIC DNA]</scope>
    <source>
        <strain evidence="6 7">YIM 65646</strain>
    </source>
</reference>
<dbReference type="InterPro" id="IPR020084">
    <property type="entry name" value="NUDIX_hydrolase_CS"/>
</dbReference>
<dbReference type="Pfam" id="PF00293">
    <property type="entry name" value="NUDIX"/>
    <property type="match status" value="1"/>
</dbReference>
<sequence length="153" mass="16497">MNGQRGHHAGPKANSLVPAVGAFVLDEAGALLLVKRRDGGRWALPGGAQEVGESVTAAVRREVAEETGLSVEITGIVGVYSDPHRVIEYPDGECRQEFSVVVRARVTGGVLRAGDDAVEARWCPALRVAALDVDPAMRRRIDHGLHRREPYLD</sequence>
<gene>
    <name evidence="6" type="ORF">HNR73_003633</name>
</gene>
<accession>A0A841FTB0</accession>
<dbReference type="PANTHER" id="PTHR43046:SF16">
    <property type="entry name" value="ADP-RIBOSE PYROPHOSPHATASE YJHB-RELATED"/>
    <property type="match status" value="1"/>
</dbReference>
<dbReference type="SUPFAM" id="SSF55811">
    <property type="entry name" value="Nudix"/>
    <property type="match status" value="1"/>
</dbReference>
<evidence type="ECO:0000256" key="3">
    <source>
        <dbReference type="ARBA" id="ARBA00022801"/>
    </source>
</evidence>
<dbReference type="InterPro" id="IPR000086">
    <property type="entry name" value="NUDIX_hydrolase_dom"/>
</dbReference>
<dbReference type="Proteomes" id="UP000548476">
    <property type="component" value="Unassembled WGS sequence"/>
</dbReference>
<comment type="cofactor">
    <cofactor evidence="1">
        <name>Mg(2+)</name>
        <dbReference type="ChEBI" id="CHEBI:18420"/>
    </cofactor>
</comment>
<evidence type="ECO:0000313" key="7">
    <source>
        <dbReference type="Proteomes" id="UP000548476"/>
    </source>
</evidence>
<evidence type="ECO:0000256" key="2">
    <source>
        <dbReference type="ARBA" id="ARBA00005582"/>
    </source>
</evidence>
<dbReference type="PROSITE" id="PS00893">
    <property type="entry name" value="NUDIX_BOX"/>
    <property type="match status" value="1"/>
</dbReference>
<feature type="domain" description="Nudix hydrolase" evidence="5">
    <location>
        <begin position="15"/>
        <end position="145"/>
    </location>
</feature>
<keyword evidence="7" id="KW-1185">Reference proteome</keyword>
<protein>
    <submittedName>
        <fullName evidence="6">ADP-ribose pyrophosphatase YjhB (NUDIX family)</fullName>
    </submittedName>
</protein>
<proteinExistence type="inferred from homology"/>
<dbReference type="PANTHER" id="PTHR43046">
    <property type="entry name" value="GDP-MANNOSE MANNOSYL HYDROLASE"/>
    <property type="match status" value="1"/>
</dbReference>
<comment type="similarity">
    <text evidence="2 4">Belongs to the Nudix hydrolase family.</text>
</comment>
<evidence type="ECO:0000256" key="1">
    <source>
        <dbReference type="ARBA" id="ARBA00001946"/>
    </source>
</evidence>
<dbReference type="InterPro" id="IPR020476">
    <property type="entry name" value="Nudix_hydrolase"/>
</dbReference>
<name>A0A841FTB0_9ACTN</name>
<dbReference type="Gene3D" id="3.90.79.10">
    <property type="entry name" value="Nucleoside Triphosphate Pyrophosphohydrolase"/>
    <property type="match status" value="1"/>
</dbReference>
<keyword evidence="3 4" id="KW-0378">Hydrolase</keyword>
<dbReference type="PRINTS" id="PR00502">
    <property type="entry name" value="NUDIXFAMILY"/>
</dbReference>